<evidence type="ECO:0000313" key="2">
    <source>
        <dbReference type="Proteomes" id="UP000199561"/>
    </source>
</evidence>
<evidence type="ECO:0000313" key="1">
    <source>
        <dbReference type="EMBL" id="SFM06127.1"/>
    </source>
</evidence>
<keyword evidence="2" id="KW-1185">Reference proteome</keyword>
<dbReference type="STRING" id="52442.SAMN05421880_10571"/>
<dbReference type="AlphaFoldDB" id="A0A1I4MSR9"/>
<dbReference type="EMBL" id="FOUF01000005">
    <property type="protein sequence ID" value="SFM06127.1"/>
    <property type="molecule type" value="Genomic_DNA"/>
</dbReference>
<gene>
    <name evidence="1" type="ORF">SAMN05421880_10571</name>
</gene>
<proteinExistence type="predicted"/>
<dbReference type="RefSeq" id="WP_090666716.1">
    <property type="nucleotide sequence ID" value="NZ_FOUF01000005.1"/>
</dbReference>
<accession>A0A1I4MSR9</accession>
<dbReference type="Proteomes" id="UP000199561">
    <property type="component" value="Unassembled WGS sequence"/>
</dbReference>
<sequence length="66" mass="7519">MNDILRSPPTTPDSSGKVLKSVTKNCLIRKRPARRGVGMRTLCPHLTWHYPFAAVPQYILLKEDNE</sequence>
<reference evidence="1 2" key="1">
    <citation type="submission" date="2016-10" db="EMBL/GenBank/DDBJ databases">
        <authorList>
            <person name="de Groot N.N."/>
        </authorList>
    </citation>
    <scope>NUCLEOTIDE SEQUENCE [LARGE SCALE GENOMIC DNA]</scope>
    <source>
        <strain evidence="1 2">Nm146</strain>
    </source>
</reference>
<name>A0A1I4MSR9_9PROT</name>
<protein>
    <submittedName>
        <fullName evidence="1">Uncharacterized protein</fullName>
    </submittedName>
</protein>
<organism evidence="1 2">
    <name type="scientific">Nitrosomonas nitrosa</name>
    <dbReference type="NCBI Taxonomy" id="52442"/>
    <lineage>
        <taxon>Bacteria</taxon>
        <taxon>Pseudomonadati</taxon>
        <taxon>Pseudomonadota</taxon>
        <taxon>Betaproteobacteria</taxon>
        <taxon>Nitrosomonadales</taxon>
        <taxon>Nitrosomonadaceae</taxon>
        <taxon>Nitrosomonas</taxon>
    </lineage>
</organism>